<keyword evidence="2" id="KW-1185">Reference proteome</keyword>
<protein>
    <submittedName>
        <fullName evidence="1">ABC-2 transporter permease</fullName>
    </submittedName>
</protein>
<sequence length="216" mass="23855">MKLLMKEWKLCIHPTAYIMLMCAALILVPGYPYGVSCFYMGLAIFFVCLTARENHDATYTLMLPVSRGDAVKGRILFCTLLEVIDLAVMGLFILIKYAIGNTPNPAGMDAGLALIGSGMIIFAIFNMIFFPVYYKDINKPGKAFGFAAVAVFLWIIIETVSTYAVPFFRDVLDQPDPRNMSDKALFALAGLALFVAGTAKSVQMSTKKFEEVDLKL</sequence>
<name>A0AC61N9D8_9FIRM</name>
<gene>
    <name evidence="1" type="ORF">JYE49_00120</name>
</gene>
<reference evidence="1" key="1">
    <citation type="submission" date="2021-01" db="EMBL/GenBank/DDBJ databases">
        <title>Complete genome sequence of Clostridiales bacterium R-7.</title>
        <authorList>
            <person name="Mahoney-Kurpe S.C."/>
            <person name="Palevich N."/>
            <person name="Koike S."/>
            <person name="Moon C.D."/>
            <person name="Attwood G.T."/>
        </authorList>
    </citation>
    <scope>NUCLEOTIDE SEQUENCE</scope>
    <source>
        <strain evidence="1">R-7</strain>
    </source>
</reference>
<accession>A0AC61N9D8</accession>
<evidence type="ECO:0000313" key="1">
    <source>
        <dbReference type="EMBL" id="QUC67166.1"/>
    </source>
</evidence>
<dbReference type="EMBL" id="CP068393">
    <property type="protein sequence ID" value="QUC67166.1"/>
    <property type="molecule type" value="Genomic_DNA"/>
</dbReference>
<evidence type="ECO:0000313" key="2">
    <source>
        <dbReference type="Proteomes" id="UP000682782"/>
    </source>
</evidence>
<organism evidence="1 2">
    <name type="scientific">Aristaeella hokkaidonensis</name>
    <dbReference type="NCBI Taxonomy" id="3046382"/>
    <lineage>
        <taxon>Bacteria</taxon>
        <taxon>Bacillati</taxon>
        <taxon>Bacillota</taxon>
        <taxon>Clostridia</taxon>
        <taxon>Eubacteriales</taxon>
        <taxon>Aristaeellaceae</taxon>
        <taxon>Aristaeella</taxon>
    </lineage>
</organism>
<dbReference type="Proteomes" id="UP000682782">
    <property type="component" value="Chromosome"/>
</dbReference>
<proteinExistence type="predicted"/>